<gene>
    <name evidence="3" type="ORF">SCLTRI_LOCUS8703</name>
</gene>
<reference evidence="3" key="1">
    <citation type="submission" date="2020-10" db="EMBL/GenBank/DDBJ databases">
        <authorList>
            <person name="Kusch S."/>
        </authorList>
    </citation>
    <scope>NUCLEOTIDE SEQUENCE</scope>
    <source>
        <strain evidence="3">SwB9</strain>
    </source>
</reference>
<dbReference type="EMBL" id="CAJHIA010000033">
    <property type="protein sequence ID" value="CAD6448910.1"/>
    <property type="molecule type" value="Genomic_DNA"/>
</dbReference>
<keyword evidence="4" id="KW-1185">Reference proteome</keyword>
<name>A0A8H2W0X8_9HELO</name>
<dbReference type="OrthoDB" id="3556387at2759"/>
<accession>A0A8H2W0X8</accession>
<feature type="region of interest" description="Disordered" evidence="1">
    <location>
        <begin position="355"/>
        <end position="379"/>
    </location>
</feature>
<evidence type="ECO:0000256" key="2">
    <source>
        <dbReference type="SAM" id="SignalP"/>
    </source>
</evidence>
<proteinExistence type="predicted"/>
<dbReference type="AlphaFoldDB" id="A0A8H2W0X8"/>
<feature type="region of interest" description="Disordered" evidence="1">
    <location>
        <begin position="237"/>
        <end position="287"/>
    </location>
</feature>
<comment type="caution">
    <text evidence="3">The sequence shown here is derived from an EMBL/GenBank/DDBJ whole genome shotgun (WGS) entry which is preliminary data.</text>
</comment>
<organism evidence="3 4">
    <name type="scientific">Sclerotinia trifoliorum</name>
    <dbReference type="NCBI Taxonomy" id="28548"/>
    <lineage>
        <taxon>Eukaryota</taxon>
        <taxon>Fungi</taxon>
        <taxon>Dikarya</taxon>
        <taxon>Ascomycota</taxon>
        <taxon>Pezizomycotina</taxon>
        <taxon>Leotiomycetes</taxon>
        <taxon>Helotiales</taxon>
        <taxon>Sclerotiniaceae</taxon>
        <taxon>Sclerotinia</taxon>
    </lineage>
</organism>
<evidence type="ECO:0000256" key="1">
    <source>
        <dbReference type="SAM" id="MobiDB-lite"/>
    </source>
</evidence>
<protein>
    <submittedName>
        <fullName evidence="3">39c75683-5800-4aa7-974d-91c868e9e901</fullName>
    </submittedName>
</protein>
<evidence type="ECO:0000313" key="3">
    <source>
        <dbReference type="EMBL" id="CAD6448910.1"/>
    </source>
</evidence>
<sequence>MACCPVNACYLAVATIAAAQCPLLRTVGSPLLNGLASGVCAVLGGSGAVANACDCLIGTNAPGGCGSGCSGTAGLGIGYALYSPLSGLLGGVAKLAGESVCPGTTGYYCPSGQTCITGTVSAPYCCNGSTDCFNQLNACADRSWDQYRVTIGGFNSDFCCGNGTIGVYRSSNADRVGICATALPAMYTTASTVTSGGCYSSTATSIIVTRSTSSSSSISTSHSSLIGRSLTTTTSVSTSTSTRVSSNSNSVSHTLSSTVSESTSSTSTSSSSSASTSLSSGSSSSSSSIFSSISSSTITASSSTIVNQSPSTSSTSTVSFSSFTSLAGVSPSLSLSQSSSSSSSSSSPLKLSTSTDLSTSLSNQQGSSSVSTKSLDTTTSSSFIPSYVPSGSNPVQTFDSTSLSSSQSLLFSSPSFLSELLPTLIISATTSILPSRLSEESSSSIAVAVSSIVIPATSIYSISKSTSSKFSAVMSSLLLSSTFIGPVTAQSSTIGEAESTNSTTTALPLETLSEPCEASMCLFSRVVPTSREL</sequence>
<dbReference type="Proteomes" id="UP000624404">
    <property type="component" value="Unassembled WGS sequence"/>
</dbReference>
<keyword evidence="2" id="KW-0732">Signal</keyword>
<evidence type="ECO:0000313" key="4">
    <source>
        <dbReference type="Proteomes" id="UP000624404"/>
    </source>
</evidence>
<feature type="chain" id="PRO_5034730174" evidence="2">
    <location>
        <begin position="20"/>
        <end position="533"/>
    </location>
</feature>
<feature type="signal peptide" evidence="2">
    <location>
        <begin position="1"/>
        <end position="19"/>
    </location>
</feature>